<sequence length="117" mass="13194">MNAATLSLVFLIIFGVTVMFCEGRIGGATERCLCQETNLQKRVKPVFVEKFEVFSPSASCSYTDIIITLKNGRKFCLDPNGKQGQWILSGQELKEKAKMPTGKRPRGKKQKKKKQQH</sequence>
<dbReference type="Proteomes" id="UP000830395">
    <property type="component" value="Chromosome 24"/>
</dbReference>
<protein>
    <submittedName>
        <fullName evidence="1">Uncharacterized protein</fullName>
    </submittedName>
</protein>
<evidence type="ECO:0000313" key="1">
    <source>
        <dbReference type="EMBL" id="MCJ8746958.1"/>
    </source>
</evidence>
<keyword evidence="2" id="KW-1185">Reference proteome</keyword>
<proteinExistence type="predicted"/>
<organism evidence="1 2">
    <name type="scientific">Pangasius djambal</name>
    <dbReference type="NCBI Taxonomy" id="1691987"/>
    <lineage>
        <taxon>Eukaryota</taxon>
        <taxon>Metazoa</taxon>
        <taxon>Chordata</taxon>
        <taxon>Craniata</taxon>
        <taxon>Vertebrata</taxon>
        <taxon>Euteleostomi</taxon>
        <taxon>Actinopterygii</taxon>
        <taxon>Neopterygii</taxon>
        <taxon>Teleostei</taxon>
        <taxon>Ostariophysi</taxon>
        <taxon>Siluriformes</taxon>
        <taxon>Pangasiidae</taxon>
        <taxon>Pangasius</taxon>
    </lineage>
</organism>
<dbReference type="EMBL" id="CM040998">
    <property type="protein sequence ID" value="MCJ8746958.1"/>
    <property type="molecule type" value="Genomic_DNA"/>
</dbReference>
<gene>
    <name evidence="1" type="ORF">PDJAM_G00147840</name>
</gene>
<comment type="caution">
    <text evidence="1">The sequence shown here is derived from an EMBL/GenBank/DDBJ whole genome shotgun (WGS) entry which is preliminary data.</text>
</comment>
<reference evidence="1" key="1">
    <citation type="submission" date="2020-02" db="EMBL/GenBank/DDBJ databases">
        <title>Genome sequencing of the panga catfish, Pangasius djambal.</title>
        <authorList>
            <person name="Wen M."/>
            <person name="Zahm M."/>
            <person name="Roques C."/>
            <person name="Cabau C."/>
            <person name="Klopp C."/>
            <person name="Donnadieu C."/>
            <person name="Jouanno E."/>
            <person name="Avarre J.-C."/>
            <person name="Campet M."/>
            <person name="Ha T."/>
            <person name="Dugue R."/>
            <person name="Lampietro C."/>
            <person name="Louis A."/>
            <person name="Herpin A."/>
            <person name="Echchiki A."/>
            <person name="Berthelot C."/>
            <person name="Parey E."/>
            <person name="Roest-Crollius H."/>
            <person name="Braasch I."/>
            <person name="Postlethwait J.H."/>
            <person name="Bobe J."/>
            <person name="Montfort J."/>
            <person name="Bouchez O."/>
            <person name="Begum T."/>
            <person name="Schartl M."/>
            <person name="Gustiano R."/>
            <person name="Guiguen Y."/>
        </authorList>
    </citation>
    <scope>NUCLEOTIDE SEQUENCE</scope>
    <source>
        <strain evidence="1">Pdj_M5554</strain>
    </source>
</reference>
<name>A0ACC5ZGQ9_9TELE</name>
<evidence type="ECO:0000313" key="2">
    <source>
        <dbReference type="Proteomes" id="UP000830395"/>
    </source>
</evidence>
<accession>A0ACC5ZGQ9</accession>